<evidence type="ECO:0000313" key="6">
    <source>
        <dbReference type="Proteomes" id="UP000824190"/>
    </source>
</evidence>
<sequence length="629" mass="69634">MECGRTVSESEPQEDSTVVDDDIDGDTHVVHEDEDGVIVRQRHSGPRSFFHRLLEPSPWGLIVGGLMFALSLTPSLLPRDWLFQGAAAGLSAATGHLIGVILQWIWVLWVRDLVEPLSVSVARRTKGHISERPWFRWFRLGLVVTIVIALVVWVLFAVRWQQQIATIMGDQAYTAAEFLLVLPVGLVLWALLYLLGNALGRLTGILARAVPGQHTRYSLKLFLSWSAVAMVTVLVVDQVLPGTIVRVGENIFSVRDTEIREDLVKPHVSERTGGPGSPNTWEELGAYGTRFTGLGLYKDELEELTGRPSREPIRVYAGLNNGDTDRDRALNVVSELERTGAADREALMIAPTTGTGWVNPTSAQAFELMFDGDTAIAADQYSYLPSALQFISDRDQVREAGKELVTAVVDWWHALPEDDRPKIYVYGESMGTSAGEGAFSGIRDIASSVDGVLWLGPPNSNELWGDLVERRDPGTREADPQYSGGMTVRFAENGEQIQEWIDDPDGDAGPWNDPRVLYVQHPSDPVVWWSPNLLFREPDWLKEAPGFDRSPTMRWMPIITFWQVTLDLPRAGNVPDGHGHNYGTTVLDGLVAVAGEDRFSVDDVERLRGQLETAMEGQGPEKEVGVDNG</sequence>
<comment type="caution">
    <text evidence="5">The sequence shown here is derived from an EMBL/GenBank/DDBJ whole genome shotgun (WGS) entry which is preliminary data.</text>
</comment>
<dbReference type="GO" id="GO:0016787">
    <property type="term" value="F:hydrolase activity"/>
    <property type="evidence" value="ECO:0007669"/>
    <property type="project" value="UniProtKB-KW"/>
</dbReference>
<feature type="transmembrane region" description="Helical" evidence="2">
    <location>
        <begin position="59"/>
        <end position="77"/>
    </location>
</feature>
<proteinExistence type="predicted"/>
<feature type="region of interest" description="Disordered" evidence="1">
    <location>
        <begin position="1"/>
        <end position="24"/>
    </location>
</feature>
<dbReference type="Pfam" id="PF15420">
    <property type="entry name" value="Abhydrolase_9_N"/>
    <property type="match status" value="1"/>
</dbReference>
<feature type="domain" description="Alpha/beta-hydrolase catalytic" evidence="3">
    <location>
        <begin position="313"/>
        <end position="607"/>
    </location>
</feature>
<evidence type="ECO:0000259" key="4">
    <source>
        <dbReference type="Pfam" id="PF15420"/>
    </source>
</evidence>
<keyword evidence="2" id="KW-0472">Membrane</keyword>
<accession>A0A9D1RNA1</accession>
<protein>
    <submittedName>
        <fullName evidence="5">Alpha/beta hydrolase</fullName>
    </submittedName>
</protein>
<organism evidence="5 6">
    <name type="scientific">Candidatus Corynebacterium avicola</name>
    <dbReference type="NCBI Taxonomy" id="2838527"/>
    <lineage>
        <taxon>Bacteria</taxon>
        <taxon>Bacillati</taxon>
        <taxon>Actinomycetota</taxon>
        <taxon>Actinomycetes</taxon>
        <taxon>Mycobacteriales</taxon>
        <taxon>Corynebacteriaceae</taxon>
        <taxon>Corynebacterium</taxon>
    </lineage>
</organism>
<feature type="transmembrane region" description="Helical" evidence="2">
    <location>
        <begin position="83"/>
        <end position="109"/>
    </location>
</feature>
<feature type="transmembrane region" description="Helical" evidence="2">
    <location>
        <begin position="137"/>
        <end position="158"/>
    </location>
</feature>
<feature type="compositionally biased region" description="Acidic residues" evidence="1">
    <location>
        <begin position="11"/>
        <end position="24"/>
    </location>
</feature>
<name>A0A9D1RNA1_9CORY</name>
<dbReference type="InterPro" id="IPR027787">
    <property type="entry name" value="Alpha/beta-hydrolase_catalytic"/>
</dbReference>
<keyword evidence="5" id="KW-0378">Hydrolase</keyword>
<dbReference type="Pfam" id="PF10081">
    <property type="entry name" value="Abhydrolase_9"/>
    <property type="match status" value="1"/>
</dbReference>
<evidence type="ECO:0000256" key="1">
    <source>
        <dbReference type="SAM" id="MobiDB-lite"/>
    </source>
</evidence>
<reference evidence="5" key="1">
    <citation type="journal article" date="2021" name="PeerJ">
        <title>Extensive microbial diversity within the chicken gut microbiome revealed by metagenomics and culture.</title>
        <authorList>
            <person name="Gilroy R."/>
            <person name="Ravi A."/>
            <person name="Getino M."/>
            <person name="Pursley I."/>
            <person name="Horton D.L."/>
            <person name="Alikhan N.F."/>
            <person name="Baker D."/>
            <person name="Gharbi K."/>
            <person name="Hall N."/>
            <person name="Watson M."/>
            <person name="Adriaenssens E.M."/>
            <person name="Foster-Nyarko E."/>
            <person name="Jarju S."/>
            <person name="Secka A."/>
            <person name="Antonio M."/>
            <person name="Oren A."/>
            <person name="Chaudhuri R.R."/>
            <person name="La Ragione R."/>
            <person name="Hildebrand F."/>
            <person name="Pallen M.J."/>
        </authorList>
    </citation>
    <scope>NUCLEOTIDE SEQUENCE</scope>
    <source>
        <strain evidence="5">CHK32-1732</strain>
    </source>
</reference>
<keyword evidence="2" id="KW-0812">Transmembrane</keyword>
<dbReference type="Proteomes" id="UP000824190">
    <property type="component" value="Unassembled WGS sequence"/>
</dbReference>
<evidence type="ECO:0000256" key="2">
    <source>
        <dbReference type="SAM" id="Phobius"/>
    </source>
</evidence>
<evidence type="ECO:0000259" key="3">
    <source>
        <dbReference type="Pfam" id="PF10081"/>
    </source>
</evidence>
<feature type="domain" description="Alpha/beta-hydrolase N-terminal" evidence="4">
    <location>
        <begin position="72"/>
        <end position="295"/>
    </location>
</feature>
<evidence type="ECO:0000313" key="5">
    <source>
        <dbReference type="EMBL" id="HIW90692.1"/>
    </source>
</evidence>
<dbReference type="AlphaFoldDB" id="A0A9D1RNA1"/>
<keyword evidence="2" id="KW-1133">Transmembrane helix</keyword>
<dbReference type="EMBL" id="DXGC01000032">
    <property type="protein sequence ID" value="HIW90692.1"/>
    <property type="molecule type" value="Genomic_DNA"/>
</dbReference>
<gene>
    <name evidence="5" type="ORF">H9870_03395</name>
</gene>
<reference evidence="5" key="2">
    <citation type="submission" date="2021-04" db="EMBL/GenBank/DDBJ databases">
        <authorList>
            <person name="Gilroy R."/>
        </authorList>
    </citation>
    <scope>NUCLEOTIDE SEQUENCE</scope>
    <source>
        <strain evidence="5">CHK32-1732</strain>
    </source>
</reference>
<feature type="transmembrane region" description="Helical" evidence="2">
    <location>
        <begin position="178"/>
        <end position="196"/>
    </location>
</feature>
<dbReference type="InterPro" id="IPR027788">
    <property type="entry name" value="Alpha/beta-hydrolase_N_dom"/>
</dbReference>